<evidence type="ECO:0000256" key="1">
    <source>
        <dbReference type="SAM" id="Coils"/>
    </source>
</evidence>
<keyword evidence="4" id="KW-1185">Reference proteome</keyword>
<dbReference type="Proteomes" id="UP000249340">
    <property type="component" value="Chromosome"/>
</dbReference>
<keyword evidence="1" id="KW-0175">Coiled coil</keyword>
<reference evidence="4" key="1">
    <citation type="submission" date="2018-07" db="EMBL/GenBank/DDBJ databases">
        <title>Streptacidiphilus bronchialis DSM 106435 chromosome.</title>
        <authorList>
            <person name="Batra D."/>
            <person name="Gulvik C.A."/>
        </authorList>
    </citation>
    <scope>NUCLEOTIDE SEQUENCE [LARGE SCALE GENOMIC DNA]</scope>
    <source>
        <strain evidence="4">DSM 106435</strain>
    </source>
</reference>
<dbReference type="AlphaFoldDB" id="A0A345T632"/>
<name>A0A345T632_9ACTN</name>
<evidence type="ECO:0000313" key="4">
    <source>
        <dbReference type="Proteomes" id="UP000249340"/>
    </source>
</evidence>
<protein>
    <recommendedName>
        <fullName evidence="5">Heat shock protein DnaJ domain protein</fullName>
    </recommendedName>
</protein>
<gene>
    <name evidence="3" type="ORF">C7M71_015685</name>
</gene>
<evidence type="ECO:0000256" key="2">
    <source>
        <dbReference type="SAM" id="MobiDB-lite"/>
    </source>
</evidence>
<feature type="compositionally biased region" description="Low complexity" evidence="2">
    <location>
        <begin position="114"/>
        <end position="133"/>
    </location>
</feature>
<evidence type="ECO:0000313" key="3">
    <source>
        <dbReference type="EMBL" id="AXI81437.1"/>
    </source>
</evidence>
<organism evidence="3 4">
    <name type="scientific">Peterkaempfera bronchialis</name>
    <dbReference type="NCBI Taxonomy" id="2126346"/>
    <lineage>
        <taxon>Bacteria</taxon>
        <taxon>Bacillati</taxon>
        <taxon>Actinomycetota</taxon>
        <taxon>Actinomycetes</taxon>
        <taxon>Kitasatosporales</taxon>
        <taxon>Streptomycetaceae</taxon>
        <taxon>Peterkaempfera</taxon>
    </lineage>
</organism>
<feature type="coiled-coil region" evidence="1">
    <location>
        <begin position="20"/>
        <end position="47"/>
    </location>
</feature>
<evidence type="ECO:0008006" key="5">
    <source>
        <dbReference type="Google" id="ProtNLM"/>
    </source>
</evidence>
<dbReference type="KEGG" id="stri:C7M71_015685"/>
<proteinExistence type="predicted"/>
<accession>A0A345T632</accession>
<dbReference type="OrthoDB" id="9800872at2"/>
<feature type="region of interest" description="Disordered" evidence="2">
    <location>
        <begin position="101"/>
        <end position="142"/>
    </location>
</feature>
<sequence>MGHGPLLPDAGQDGWTDPEQQALELKVAAVEAALVDLEIEVETLRVEIDNFALLHHQRLGPMYVHLDELEALIAEAVAARTGAPDDIRRAYEARGAVVPLPDLDGFPGGPAPSPGSAADGEPAGEGEPAAQPEAPRRVRPGKEAQRLYRDLARRAHPDLTTDPAEQQRRSAFIARVNDAYAHGDESALHLLATEWAAGPDAVPAAETADRTEWLRQRLAWLIARIEHLAEQQVRLESSPMGRLLKLAPEDPDRLLEEIAEQLLAQAARQQAELDRLLGSPG</sequence>
<dbReference type="EMBL" id="CP031264">
    <property type="protein sequence ID" value="AXI81437.1"/>
    <property type="molecule type" value="Genomic_DNA"/>
</dbReference>